<dbReference type="PROSITE" id="PS00108">
    <property type="entry name" value="PROTEIN_KINASE_ST"/>
    <property type="match status" value="1"/>
</dbReference>
<feature type="region of interest" description="Disordered" evidence="4">
    <location>
        <begin position="484"/>
        <end position="586"/>
    </location>
</feature>
<sequence length="817" mass="89585">MHKQDTPLANGFRSFNAYFQPHDGAQEGLVASPSSFSSSLFPNRPLLVTPEDEEGNEDFEYAPAADTTYMDKEQRISAALQAKQSTEQRVQHAEHSTNNSFFIPHSMPSITSAKTSASPAALFLSAFSPITTTPTKLPDDEGQVVSGYTLGGIIGYGATSVIKRGYSTSGGVVAVKIVRRADLVKQGNAPLASKRLQHEATVWSSLSHEHILPLFSTVHTEYADYFITLLCPAGSLFDILKRDGQPALPQDDAGMMFRQVVRGLRYLHEIAMLVHRDMKLENVLVDEMGVCRIGDFGMSRKIGEIDEDDEIEVEQQRYDNTYPVNGSTMQRSATMTGARRPARASLHPSSQNPTIARHSTTRHRNSTSSTQPVHPAHVFQPGSVPYAAPELLLPQTSGPLCPHPSQDIWALGVMLYALLTGRLPFSDSFEPRLQMKILNGVYEVPSDIGRGAERVLKGCMEHCVSSRWTIARVDEVAWGIGWGAEGDDVTPADSDEEVEEVERRCRNTASAPHSRSRSRPPNSIDIPHSPDWQQEEQKSRSSMDAASRRSSSRAQRSLSRAPVSLERGTSRSASRRAPSPSYSTMNGSILSSASFISRSSSSSSGAFHDSALLVSPSSSLERGRRSQNRHNTRFQSRSTSPSTPGTPLDVGSAARIVSPLGILSHQPEVLELETSRGRKKLGRGMRSPLRGTAFYATDDDELDVLDETADWLSPVRSGKLRASSADRETRPRSGPNARSSLSKLLHEDTRRRQQRAGSVPPNPLSHWSHHGSNVHTPHKSSRDSFFTMFSGSSNSTLATRSRSVDASPLTPRRRSDD</sequence>
<evidence type="ECO:0000313" key="6">
    <source>
        <dbReference type="EMBL" id="TFK40730.1"/>
    </source>
</evidence>
<dbReference type="Proteomes" id="UP000308652">
    <property type="component" value="Unassembled WGS sequence"/>
</dbReference>
<feature type="compositionally biased region" description="Polar residues" evidence="4">
    <location>
        <begin position="783"/>
        <end position="801"/>
    </location>
</feature>
<dbReference type="Gene3D" id="1.10.510.10">
    <property type="entry name" value="Transferase(Phosphotransferase) domain 1"/>
    <property type="match status" value="2"/>
</dbReference>
<dbReference type="OrthoDB" id="4062651at2759"/>
<feature type="binding site" evidence="3">
    <location>
        <position position="176"/>
    </location>
    <ligand>
        <name>ATP</name>
        <dbReference type="ChEBI" id="CHEBI:30616"/>
    </ligand>
</feature>
<dbReference type="InterPro" id="IPR008271">
    <property type="entry name" value="Ser/Thr_kinase_AS"/>
</dbReference>
<feature type="compositionally biased region" description="Low complexity" evidence="4">
    <location>
        <begin position="542"/>
        <end position="561"/>
    </location>
</feature>
<keyword evidence="2 3" id="KW-0067">ATP-binding</keyword>
<dbReference type="GO" id="GO:0005737">
    <property type="term" value="C:cytoplasm"/>
    <property type="evidence" value="ECO:0007669"/>
    <property type="project" value="TreeGrafter"/>
</dbReference>
<accession>A0A5C3M5X9</accession>
<dbReference type="EMBL" id="ML213596">
    <property type="protein sequence ID" value="TFK40730.1"/>
    <property type="molecule type" value="Genomic_DNA"/>
</dbReference>
<evidence type="ECO:0000256" key="1">
    <source>
        <dbReference type="ARBA" id="ARBA00022741"/>
    </source>
</evidence>
<proteinExistence type="predicted"/>
<dbReference type="PROSITE" id="PS50011">
    <property type="entry name" value="PROTEIN_KINASE_DOM"/>
    <property type="match status" value="1"/>
</dbReference>
<keyword evidence="6" id="KW-0808">Transferase</keyword>
<feature type="compositionally biased region" description="Low complexity" evidence="4">
    <location>
        <begin position="570"/>
        <end position="586"/>
    </location>
</feature>
<feature type="region of interest" description="Disordered" evidence="4">
    <location>
        <begin position="321"/>
        <end position="380"/>
    </location>
</feature>
<dbReference type="PANTHER" id="PTHR24346:SF76">
    <property type="entry name" value="NON-SPECIFIC SERINE_THREONINE PROTEIN KINASE"/>
    <property type="match status" value="1"/>
</dbReference>
<dbReference type="InterPro" id="IPR011009">
    <property type="entry name" value="Kinase-like_dom_sf"/>
</dbReference>
<dbReference type="GO" id="GO:0004674">
    <property type="term" value="F:protein serine/threonine kinase activity"/>
    <property type="evidence" value="ECO:0007669"/>
    <property type="project" value="TreeGrafter"/>
</dbReference>
<feature type="compositionally biased region" description="Low complexity" evidence="4">
    <location>
        <begin position="638"/>
        <end position="647"/>
    </location>
</feature>
<evidence type="ECO:0000256" key="4">
    <source>
        <dbReference type="SAM" id="MobiDB-lite"/>
    </source>
</evidence>
<feature type="domain" description="Protein kinase" evidence="5">
    <location>
        <begin position="148"/>
        <end position="479"/>
    </location>
</feature>
<evidence type="ECO:0000313" key="7">
    <source>
        <dbReference type="Proteomes" id="UP000308652"/>
    </source>
</evidence>
<dbReference type="AlphaFoldDB" id="A0A5C3M5X9"/>
<gene>
    <name evidence="6" type="ORF">BDQ12DRAFT_627389</name>
</gene>
<evidence type="ECO:0000256" key="2">
    <source>
        <dbReference type="ARBA" id="ARBA00022840"/>
    </source>
</evidence>
<dbReference type="PROSITE" id="PS00107">
    <property type="entry name" value="PROTEIN_KINASE_ATP"/>
    <property type="match status" value="1"/>
</dbReference>
<feature type="compositionally biased region" description="Polar residues" evidence="4">
    <location>
        <begin position="321"/>
        <end position="335"/>
    </location>
</feature>
<keyword evidence="6" id="KW-0418">Kinase</keyword>
<name>A0A5C3M5X9_9AGAR</name>
<evidence type="ECO:0000259" key="5">
    <source>
        <dbReference type="PROSITE" id="PS50011"/>
    </source>
</evidence>
<dbReference type="SMART" id="SM00220">
    <property type="entry name" value="S_TKc"/>
    <property type="match status" value="1"/>
</dbReference>
<evidence type="ECO:0000256" key="3">
    <source>
        <dbReference type="PROSITE-ProRule" id="PRU10141"/>
    </source>
</evidence>
<reference evidence="6 7" key="1">
    <citation type="journal article" date="2019" name="Nat. Ecol. Evol.">
        <title>Megaphylogeny resolves global patterns of mushroom evolution.</title>
        <authorList>
            <person name="Varga T."/>
            <person name="Krizsan K."/>
            <person name="Foldi C."/>
            <person name="Dima B."/>
            <person name="Sanchez-Garcia M."/>
            <person name="Sanchez-Ramirez S."/>
            <person name="Szollosi G.J."/>
            <person name="Szarkandi J.G."/>
            <person name="Papp V."/>
            <person name="Albert L."/>
            <person name="Andreopoulos W."/>
            <person name="Angelini C."/>
            <person name="Antonin V."/>
            <person name="Barry K.W."/>
            <person name="Bougher N.L."/>
            <person name="Buchanan P."/>
            <person name="Buyck B."/>
            <person name="Bense V."/>
            <person name="Catcheside P."/>
            <person name="Chovatia M."/>
            <person name="Cooper J."/>
            <person name="Damon W."/>
            <person name="Desjardin D."/>
            <person name="Finy P."/>
            <person name="Geml J."/>
            <person name="Haridas S."/>
            <person name="Hughes K."/>
            <person name="Justo A."/>
            <person name="Karasinski D."/>
            <person name="Kautmanova I."/>
            <person name="Kiss B."/>
            <person name="Kocsube S."/>
            <person name="Kotiranta H."/>
            <person name="LaButti K.M."/>
            <person name="Lechner B.E."/>
            <person name="Liimatainen K."/>
            <person name="Lipzen A."/>
            <person name="Lukacs Z."/>
            <person name="Mihaltcheva S."/>
            <person name="Morgado L.N."/>
            <person name="Niskanen T."/>
            <person name="Noordeloos M.E."/>
            <person name="Ohm R.A."/>
            <person name="Ortiz-Santana B."/>
            <person name="Ovrebo C."/>
            <person name="Racz N."/>
            <person name="Riley R."/>
            <person name="Savchenko A."/>
            <person name="Shiryaev A."/>
            <person name="Soop K."/>
            <person name="Spirin V."/>
            <person name="Szebenyi C."/>
            <person name="Tomsovsky M."/>
            <person name="Tulloss R.E."/>
            <person name="Uehling J."/>
            <person name="Grigoriev I.V."/>
            <person name="Vagvolgyi C."/>
            <person name="Papp T."/>
            <person name="Martin F.M."/>
            <person name="Miettinen O."/>
            <person name="Hibbett D.S."/>
            <person name="Nagy L.G."/>
        </authorList>
    </citation>
    <scope>NUCLEOTIDE SEQUENCE [LARGE SCALE GENOMIC DNA]</scope>
    <source>
        <strain evidence="6 7">CBS 166.37</strain>
    </source>
</reference>
<dbReference type="GO" id="GO:0005524">
    <property type="term" value="F:ATP binding"/>
    <property type="evidence" value="ECO:0007669"/>
    <property type="project" value="UniProtKB-UniRule"/>
</dbReference>
<protein>
    <submittedName>
        <fullName evidence="6">Kinase-like domain-containing protein</fullName>
    </submittedName>
</protein>
<dbReference type="Pfam" id="PF00069">
    <property type="entry name" value="Pkinase"/>
    <property type="match status" value="2"/>
</dbReference>
<dbReference type="PANTHER" id="PTHR24346">
    <property type="entry name" value="MAP/MICROTUBULE AFFINITY-REGULATING KINASE"/>
    <property type="match status" value="1"/>
</dbReference>
<dbReference type="GO" id="GO:0000226">
    <property type="term" value="P:microtubule cytoskeleton organization"/>
    <property type="evidence" value="ECO:0007669"/>
    <property type="project" value="TreeGrafter"/>
</dbReference>
<feature type="region of interest" description="Disordered" evidence="4">
    <location>
        <begin position="616"/>
        <end position="651"/>
    </location>
</feature>
<keyword evidence="7" id="KW-1185">Reference proteome</keyword>
<feature type="compositionally biased region" description="Acidic residues" evidence="4">
    <location>
        <begin position="485"/>
        <end position="500"/>
    </location>
</feature>
<organism evidence="6 7">
    <name type="scientific">Crucibulum laeve</name>
    <dbReference type="NCBI Taxonomy" id="68775"/>
    <lineage>
        <taxon>Eukaryota</taxon>
        <taxon>Fungi</taxon>
        <taxon>Dikarya</taxon>
        <taxon>Basidiomycota</taxon>
        <taxon>Agaricomycotina</taxon>
        <taxon>Agaricomycetes</taxon>
        <taxon>Agaricomycetidae</taxon>
        <taxon>Agaricales</taxon>
        <taxon>Agaricineae</taxon>
        <taxon>Nidulariaceae</taxon>
        <taxon>Crucibulum</taxon>
    </lineage>
</organism>
<dbReference type="InterPro" id="IPR017441">
    <property type="entry name" value="Protein_kinase_ATP_BS"/>
</dbReference>
<keyword evidence="1 3" id="KW-0547">Nucleotide-binding</keyword>
<feature type="region of interest" description="Disordered" evidence="4">
    <location>
        <begin position="717"/>
        <end position="817"/>
    </location>
</feature>
<dbReference type="GO" id="GO:0035556">
    <property type="term" value="P:intracellular signal transduction"/>
    <property type="evidence" value="ECO:0007669"/>
    <property type="project" value="TreeGrafter"/>
</dbReference>
<dbReference type="InterPro" id="IPR000719">
    <property type="entry name" value="Prot_kinase_dom"/>
</dbReference>
<dbReference type="STRING" id="68775.A0A5C3M5X9"/>
<dbReference type="SUPFAM" id="SSF56112">
    <property type="entry name" value="Protein kinase-like (PK-like)"/>
    <property type="match status" value="1"/>
</dbReference>